<accession>A0A8J3E943</accession>
<dbReference type="InterPro" id="IPR006442">
    <property type="entry name" value="Antitoxin_Phd/YefM"/>
</dbReference>
<dbReference type="RefSeq" id="WP_117002298.1">
    <property type="nucleotide sequence ID" value="NZ_BMJS01000010.1"/>
</dbReference>
<dbReference type="Gene3D" id="1.10.1220.170">
    <property type="match status" value="1"/>
</dbReference>
<evidence type="ECO:0000313" key="4">
    <source>
        <dbReference type="Proteomes" id="UP000636949"/>
    </source>
</evidence>
<dbReference type="AlphaFoldDB" id="A0A8J3E943"/>
<comment type="caution">
    <text evidence="3">The sequence shown here is derived from an EMBL/GenBank/DDBJ whole genome shotgun (WGS) entry which is preliminary data.</text>
</comment>
<comment type="function">
    <text evidence="2">Antitoxin component of a type II toxin-antitoxin (TA) system.</text>
</comment>
<comment type="similarity">
    <text evidence="1 2">Belongs to the phD/YefM antitoxin family.</text>
</comment>
<dbReference type="Proteomes" id="UP000636949">
    <property type="component" value="Unassembled WGS sequence"/>
</dbReference>
<dbReference type="SUPFAM" id="SSF143120">
    <property type="entry name" value="YefM-like"/>
    <property type="match status" value="1"/>
</dbReference>
<evidence type="ECO:0000256" key="2">
    <source>
        <dbReference type="RuleBase" id="RU362080"/>
    </source>
</evidence>
<evidence type="ECO:0000256" key="1">
    <source>
        <dbReference type="ARBA" id="ARBA00009981"/>
    </source>
</evidence>
<dbReference type="Pfam" id="PF02604">
    <property type="entry name" value="PhdYeFM_antitox"/>
    <property type="match status" value="1"/>
</dbReference>
<keyword evidence="4" id="KW-1185">Reference proteome</keyword>
<protein>
    <recommendedName>
        <fullName evidence="2">Antitoxin</fullName>
    </recommendedName>
</protein>
<dbReference type="InterPro" id="IPR036165">
    <property type="entry name" value="YefM-like_sf"/>
</dbReference>
<dbReference type="PANTHER" id="PTHR33713">
    <property type="entry name" value="ANTITOXIN YAFN-RELATED"/>
    <property type="match status" value="1"/>
</dbReference>
<gene>
    <name evidence="3" type="ORF">GCM10010995_12110</name>
</gene>
<sequence>MRIVNFSSARNNFNRILDQTVEDYDYTVITRRDKEDAVVLPLSLFNSYLETMHLLQSPKNAAHLMKGIKEYKEGKSQERDLLDE</sequence>
<dbReference type="EMBL" id="BMJS01000010">
    <property type="protein sequence ID" value="GGF96432.1"/>
    <property type="molecule type" value="Genomic_DNA"/>
</dbReference>
<dbReference type="OrthoDB" id="9802003at2"/>
<reference evidence="3" key="1">
    <citation type="journal article" date="2014" name="Int. J. Syst. Evol. Microbiol.">
        <title>Complete genome sequence of Corynebacterium casei LMG S-19264T (=DSM 44701T), isolated from a smear-ripened cheese.</title>
        <authorList>
            <consortium name="US DOE Joint Genome Institute (JGI-PGF)"/>
            <person name="Walter F."/>
            <person name="Albersmeier A."/>
            <person name="Kalinowski J."/>
            <person name="Ruckert C."/>
        </authorList>
    </citation>
    <scope>NUCLEOTIDE SEQUENCE</scope>
    <source>
        <strain evidence="3">CGMCC 1.15758</strain>
    </source>
</reference>
<name>A0A8J3E943_9GAMM</name>
<dbReference type="InterPro" id="IPR051405">
    <property type="entry name" value="phD/YefM_antitoxin"/>
</dbReference>
<proteinExistence type="inferred from homology"/>
<organism evidence="3 4">
    <name type="scientific">Cysteiniphilum litorale</name>
    <dbReference type="NCBI Taxonomy" id="2056700"/>
    <lineage>
        <taxon>Bacteria</taxon>
        <taxon>Pseudomonadati</taxon>
        <taxon>Pseudomonadota</taxon>
        <taxon>Gammaproteobacteria</taxon>
        <taxon>Thiotrichales</taxon>
        <taxon>Fastidiosibacteraceae</taxon>
        <taxon>Cysteiniphilum</taxon>
    </lineage>
</organism>
<evidence type="ECO:0000313" key="3">
    <source>
        <dbReference type="EMBL" id="GGF96432.1"/>
    </source>
</evidence>
<dbReference type="Gene3D" id="3.40.1620.10">
    <property type="entry name" value="YefM-like domain"/>
    <property type="match status" value="1"/>
</dbReference>
<dbReference type="NCBIfam" id="TIGR01552">
    <property type="entry name" value="phd_fam"/>
    <property type="match status" value="1"/>
</dbReference>
<reference evidence="3" key="2">
    <citation type="submission" date="2020-09" db="EMBL/GenBank/DDBJ databases">
        <authorList>
            <person name="Sun Q."/>
            <person name="Zhou Y."/>
        </authorList>
    </citation>
    <scope>NUCLEOTIDE SEQUENCE</scope>
    <source>
        <strain evidence="3">CGMCC 1.15758</strain>
    </source>
</reference>
<dbReference type="PANTHER" id="PTHR33713:SF6">
    <property type="entry name" value="ANTITOXIN YEFM"/>
    <property type="match status" value="1"/>
</dbReference>